<reference evidence="2" key="1">
    <citation type="submission" date="2020-11" db="EMBL/GenBank/DDBJ databases">
        <authorList>
            <consortium name="DOE Joint Genome Institute"/>
            <person name="Ahrendt S."/>
            <person name="Riley R."/>
            <person name="Andreopoulos W."/>
            <person name="Labutti K."/>
            <person name="Pangilinan J."/>
            <person name="Ruiz-Duenas F.J."/>
            <person name="Barrasa J.M."/>
            <person name="Sanchez-Garcia M."/>
            <person name="Camarero S."/>
            <person name="Miyauchi S."/>
            <person name="Serrano A."/>
            <person name="Linde D."/>
            <person name="Babiker R."/>
            <person name="Drula E."/>
            <person name="Ayuso-Fernandez I."/>
            <person name="Pacheco R."/>
            <person name="Padilla G."/>
            <person name="Ferreira P."/>
            <person name="Barriuso J."/>
            <person name="Kellner H."/>
            <person name="Castanera R."/>
            <person name="Alfaro M."/>
            <person name="Ramirez L."/>
            <person name="Pisabarro A.G."/>
            <person name="Kuo A."/>
            <person name="Tritt A."/>
            <person name="Lipzen A."/>
            <person name="He G."/>
            <person name="Yan M."/>
            <person name="Ng V."/>
            <person name="Cullen D."/>
            <person name="Martin F."/>
            <person name="Rosso M.-N."/>
            <person name="Henrissat B."/>
            <person name="Hibbett D."/>
            <person name="Martinez A.T."/>
            <person name="Grigoriev I.V."/>
        </authorList>
    </citation>
    <scope>NUCLEOTIDE SEQUENCE</scope>
    <source>
        <strain evidence="2">MF-IS2</strain>
    </source>
</reference>
<proteinExistence type="predicted"/>
<dbReference type="EMBL" id="MU151409">
    <property type="protein sequence ID" value="KAF9444059.1"/>
    <property type="molecule type" value="Genomic_DNA"/>
</dbReference>
<feature type="compositionally biased region" description="Polar residues" evidence="1">
    <location>
        <begin position="1"/>
        <end position="10"/>
    </location>
</feature>
<evidence type="ECO:0000256" key="1">
    <source>
        <dbReference type="SAM" id="MobiDB-lite"/>
    </source>
</evidence>
<dbReference type="Proteomes" id="UP000807342">
    <property type="component" value="Unassembled WGS sequence"/>
</dbReference>
<sequence>MNDTASNSAIQPLMHPNPLPSPISPPPTTIWGTCTPPPIKVVKCWFSPHGVSLGRHQHPSHMGALSWAFQLFSRVVISENERGAELWKIQQRSGLPNSWVSKQDIGTLVNLSGGLFIYAAMLVHFVGNHRSLSPVSQLCTVLALAKGNKEISSMHPLSELDRFYILIMWCVPPEILPRIQVILLVQTCFRSFTSRSPLPGYMMTYITNVLGISSAQFCGTGGSLHSILELNSRGDIIFHHTLFVDFLKNSQQSREFCIYLYLGSLWFELLKYLNCVHAQSRDFPGQPPRIAVTLPDPGIDETLVYLHLVEVFFSLCQMHGHPLDLSASEGLLNFAFHMIPLLLSKSHLYPFELWPRLLEINIPTGFRDKIVRRTHNPVIHFKLKSRVTNPSSLYVLGRGKNKMLCWSSTDGRVWYILTYPAWTPARPLAHGNPTVKLDVHTARDFGIIRRSSTPYRRQVDEVPWGTNKTYHEMWELIDDGGPELVG</sequence>
<feature type="region of interest" description="Disordered" evidence="1">
    <location>
        <begin position="1"/>
        <end position="24"/>
    </location>
</feature>
<name>A0A9P5X5M2_9AGAR</name>
<comment type="caution">
    <text evidence="2">The sequence shown here is derived from an EMBL/GenBank/DDBJ whole genome shotgun (WGS) entry which is preliminary data.</text>
</comment>
<feature type="compositionally biased region" description="Pro residues" evidence="1">
    <location>
        <begin position="15"/>
        <end position="24"/>
    </location>
</feature>
<gene>
    <name evidence="2" type="ORF">P691DRAFT_838853</name>
</gene>
<evidence type="ECO:0000313" key="3">
    <source>
        <dbReference type="Proteomes" id="UP000807342"/>
    </source>
</evidence>
<dbReference type="OrthoDB" id="674604at2759"/>
<dbReference type="AlphaFoldDB" id="A0A9P5X5M2"/>
<evidence type="ECO:0000313" key="2">
    <source>
        <dbReference type="EMBL" id="KAF9444059.1"/>
    </source>
</evidence>
<keyword evidence="3" id="KW-1185">Reference proteome</keyword>
<accession>A0A9P5X5M2</accession>
<organism evidence="2 3">
    <name type="scientific">Macrolepiota fuliginosa MF-IS2</name>
    <dbReference type="NCBI Taxonomy" id="1400762"/>
    <lineage>
        <taxon>Eukaryota</taxon>
        <taxon>Fungi</taxon>
        <taxon>Dikarya</taxon>
        <taxon>Basidiomycota</taxon>
        <taxon>Agaricomycotina</taxon>
        <taxon>Agaricomycetes</taxon>
        <taxon>Agaricomycetidae</taxon>
        <taxon>Agaricales</taxon>
        <taxon>Agaricineae</taxon>
        <taxon>Agaricaceae</taxon>
        <taxon>Macrolepiota</taxon>
    </lineage>
</organism>
<protein>
    <submittedName>
        <fullName evidence="2">Uncharacterized protein</fullName>
    </submittedName>
</protein>